<name>A0A1M6QR33_9FIRM</name>
<proteinExistence type="predicted"/>
<sequence>MRFEPIDENAAMEYFRMLDDAPSIKEIISTYPGVENLIHVMTAQVCMRFILPFLENELSVEDLNEAIRRYLITALAFGIVLHKSDMATDYILDMFNKGEQEEEKIG</sequence>
<keyword evidence="2" id="KW-1185">Reference proteome</keyword>
<protein>
    <submittedName>
        <fullName evidence="1">Uncharacterized protein</fullName>
    </submittedName>
</protein>
<evidence type="ECO:0000313" key="2">
    <source>
        <dbReference type="Proteomes" id="UP000183997"/>
    </source>
</evidence>
<dbReference type="RefSeq" id="WP_072911677.1">
    <property type="nucleotide sequence ID" value="NZ_FRAR01000009.1"/>
</dbReference>
<dbReference type="AlphaFoldDB" id="A0A1M6QR33"/>
<dbReference type="EMBL" id="FRAR01000009">
    <property type="protein sequence ID" value="SHK22487.1"/>
    <property type="molecule type" value="Genomic_DNA"/>
</dbReference>
<gene>
    <name evidence="1" type="ORF">SAMN02745123_01126</name>
</gene>
<reference evidence="2" key="1">
    <citation type="submission" date="2016-11" db="EMBL/GenBank/DDBJ databases">
        <authorList>
            <person name="Varghese N."/>
            <person name="Submissions S."/>
        </authorList>
    </citation>
    <scope>NUCLEOTIDE SEQUENCE [LARGE SCALE GENOMIC DNA]</scope>
    <source>
        <strain evidence="2">DSM 10349</strain>
    </source>
</reference>
<accession>A0A1M6QR33</accession>
<evidence type="ECO:0000313" key="1">
    <source>
        <dbReference type="EMBL" id="SHK22487.1"/>
    </source>
</evidence>
<dbReference type="OrthoDB" id="1786863at2"/>
<dbReference type="Proteomes" id="UP000183997">
    <property type="component" value="Unassembled WGS sequence"/>
</dbReference>
<organism evidence="1 2">
    <name type="scientific">Desulforamulus aeronauticus DSM 10349</name>
    <dbReference type="NCBI Taxonomy" id="1121421"/>
    <lineage>
        <taxon>Bacteria</taxon>
        <taxon>Bacillati</taxon>
        <taxon>Bacillota</taxon>
        <taxon>Clostridia</taxon>
        <taxon>Eubacteriales</taxon>
        <taxon>Peptococcaceae</taxon>
        <taxon>Desulforamulus</taxon>
    </lineage>
</organism>